<feature type="region of interest" description="Disordered" evidence="15">
    <location>
        <begin position="162"/>
        <end position="194"/>
    </location>
</feature>
<gene>
    <name evidence="13 16" type="primary">ruvC</name>
    <name evidence="16" type="ORF">ABA31_19130</name>
</gene>
<keyword evidence="8 13" id="KW-0460">Magnesium</keyword>
<evidence type="ECO:0000256" key="13">
    <source>
        <dbReference type="HAMAP-Rule" id="MF_00034"/>
    </source>
</evidence>
<keyword evidence="11 13" id="KW-0234">DNA repair</keyword>
<evidence type="ECO:0000313" key="16">
    <source>
        <dbReference type="EMBL" id="GEK80562.1"/>
    </source>
</evidence>
<name>A0AA87RM06_9MICO</name>
<feature type="binding site" evidence="13">
    <location>
        <position position="144"/>
    </location>
    <ligand>
        <name>Mg(2+)</name>
        <dbReference type="ChEBI" id="CHEBI:18420"/>
        <label>1</label>
    </ligand>
</feature>
<evidence type="ECO:0000256" key="12">
    <source>
        <dbReference type="ARBA" id="ARBA00029354"/>
    </source>
</evidence>
<dbReference type="GO" id="GO:0003677">
    <property type="term" value="F:DNA binding"/>
    <property type="evidence" value="ECO:0007669"/>
    <property type="project" value="UniProtKB-KW"/>
</dbReference>
<evidence type="ECO:0000256" key="1">
    <source>
        <dbReference type="ARBA" id="ARBA00009518"/>
    </source>
</evidence>
<sequence length="194" mass="20301">MASPVRVLGVDPGLTRCGVGVVDVAHRVPSLVHVEVLRSAADEPIEQRLLRIARGVEAAIDAHRPDAIALERVFAQANLRSVMGVAQISGIVLRAAAEREIPIALLTPTEVKAAVTGYGAADKRQVGEMVRRLLRLEAAPKPADAADALAIAIAEGWRVRATRPGSEAGGGQATPAQRAWAAAEAAARAGRARR</sequence>
<dbReference type="CDD" id="cd16962">
    <property type="entry name" value="RuvC"/>
    <property type="match status" value="1"/>
</dbReference>
<evidence type="ECO:0000256" key="2">
    <source>
        <dbReference type="ARBA" id="ARBA00022490"/>
    </source>
</evidence>
<keyword evidence="9 13" id="KW-0238">DNA-binding</keyword>
<evidence type="ECO:0000256" key="8">
    <source>
        <dbReference type="ARBA" id="ARBA00022842"/>
    </source>
</evidence>
<dbReference type="EMBL" id="BJUU01000011">
    <property type="protein sequence ID" value="GEK80562.1"/>
    <property type="molecule type" value="Genomic_DNA"/>
</dbReference>
<dbReference type="InterPro" id="IPR002176">
    <property type="entry name" value="X-over_junc_endoDNase_RuvC"/>
</dbReference>
<feature type="active site" evidence="13">
    <location>
        <position position="11"/>
    </location>
</feature>
<feature type="active site" evidence="13">
    <location>
        <position position="71"/>
    </location>
</feature>
<proteinExistence type="inferred from homology"/>
<dbReference type="InterPro" id="IPR012337">
    <property type="entry name" value="RNaseH-like_sf"/>
</dbReference>
<evidence type="ECO:0000256" key="4">
    <source>
        <dbReference type="ARBA" id="ARBA00022723"/>
    </source>
</evidence>
<evidence type="ECO:0000313" key="17">
    <source>
        <dbReference type="Proteomes" id="UP000321749"/>
    </source>
</evidence>
<dbReference type="NCBIfam" id="TIGR00228">
    <property type="entry name" value="ruvC"/>
    <property type="match status" value="1"/>
</dbReference>
<feature type="active site" evidence="13">
    <location>
        <position position="144"/>
    </location>
</feature>
<dbReference type="HAMAP" id="MF_00034">
    <property type="entry name" value="RuvC"/>
    <property type="match status" value="1"/>
</dbReference>
<comment type="caution">
    <text evidence="16">The sequence shown here is derived from an EMBL/GenBank/DDBJ whole genome shotgun (WGS) entry which is preliminary data.</text>
</comment>
<evidence type="ECO:0000256" key="6">
    <source>
        <dbReference type="ARBA" id="ARBA00022763"/>
    </source>
</evidence>
<dbReference type="SUPFAM" id="SSF53098">
    <property type="entry name" value="Ribonuclease H-like"/>
    <property type="match status" value="1"/>
</dbReference>
<dbReference type="PANTHER" id="PTHR30194">
    <property type="entry name" value="CROSSOVER JUNCTION ENDODEOXYRIBONUCLEASE RUVC"/>
    <property type="match status" value="1"/>
</dbReference>
<dbReference type="GO" id="GO:0008821">
    <property type="term" value="F:crossover junction DNA endonuclease activity"/>
    <property type="evidence" value="ECO:0007669"/>
    <property type="project" value="UniProtKB-UniRule"/>
</dbReference>
<keyword evidence="7 13" id="KW-0378">Hydrolase</keyword>
<dbReference type="PRINTS" id="PR00696">
    <property type="entry name" value="RSOLVASERUVC"/>
</dbReference>
<dbReference type="InterPro" id="IPR036397">
    <property type="entry name" value="RNaseH_sf"/>
</dbReference>
<evidence type="ECO:0000256" key="14">
    <source>
        <dbReference type="NCBIfam" id="TIGR00228"/>
    </source>
</evidence>
<dbReference type="FunFam" id="3.30.420.10:FF:000002">
    <property type="entry name" value="Crossover junction endodeoxyribonuclease RuvC"/>
    <property type="match status" value="1"/>
</dbReference>
<evidence type="ECO:0000256" key="10">
    <source>
        <dbReference type="ARBA" id="ARBA00023172"/>
    </source>
</evidence>
<dbReference type="PANTHER" id="PTHR30194:SF3">
    <property type="entry name" value="CROSSOVER JUNCTION ENDODEOXYRIBONUCLEASE RUVC"/>
    <property type="match status" value="1"/>
</dbReference>
<dbReference type="EC" id="3.1.21.10" evidence="13 14"/>
<comment type="catalytic activity">
    <reaction evidence="12 13">
        <text>Endonucleolytic cleavage at a junction such as a reciprocal single-stranded crossover between two homologous DNA duplexes (Holliday junction).</text>
        <dbReference type="EC" id="3.1.21.10"/>
    </reaction>
</comment>
<dbReference type="AlphaFoldDB" id="A0AA87RM06"/>
<dbReference type="Gene3D" id="3.30.420.10">
    <property type="entry name" value="Ribonuclease H-like superfamily/Ribonuclease H"/>
    <property type="match status" value="1"/>
</dbReference>
<evidence type="ECO:0000256" key="9">
    <source>
        <dbReference type="ARBA" id="ARBA00023125"/>
    </source>
</evidence>
<evidence type="ECO:0000256" key="11">
    <source>
        <dbReference type="ARBA" id="ARBA00023204"/>
    </source>
</evidence>
<dbReference type="Pfam" id="PF02075">
    <property type="entry name" value="RuvC"/>
    <property type="match status" value="1"/>
</dbReference>
<dbReference type="GO" id="GO:0005737">
    <property type="term" value="C:cytoplasm"/>
    <property type="evidence" value="ECO:0007669"/>
    <property type="project" value="UniProtKB-SubCell"/>
</dbReference>
<dbReference type="RefSeq" id="WP_146794957.1">
    <property type="nucleotide sequence ID" value="NZ_BJUU01000011.1"/>
</dbReference>
<dbReference type="GO" id="GO:0006281">
    <property type="term" value="P:DNA repair"/>
    <property type="evidence" value="ECO:0007669"/>
    <property type="project" value="UniProtKB-UniRule"/>
</dbReference>
<comment type="cofactor">
    <cofactor evidence="13">
        <name>Mg(2+)</name>
        <dbReference type="ChEBI" id="CHEBI:18420"/>
    </cofactor>
    <text evidence="13">Binds 2 Mg(2+) ion per subunit.</text>
</comment>
<keyword evidence="17" id="KW-1185">Reference proteome</keyword>
<comment type="similarity">
    <text evidence="1 13">Belongs to the RuvC family.</text>
</comment>
<comment type="function">
    <text evidence="13">The RuvA-RuvB-RuvC complex processes Holliday junction (HJ) DNA during genetic recombination and DNA repair. Endonuclease that resolves HJ intermediates. Cleaves cruciform DNA by making single-stranded nicks across the HJ at symmetrical positions within the homologous arms, yielding a 5'-phosphate and a 3'-hydroxyl group; requires a central core of homology in the junction. The consensus cleavage sequence is 5'-(A/T)TT(C/G)-3'. Cleavage occurs on the 3'-side of the TT dinucleotide at the point of strand exchange. HJ branch migration catalyzed by RuvA-RuvB allows RuvC to scan DNA until it finds its consensus sequence, where it cleaves and resolves the cruciform DNA.</text>
</comment>
<comment type="subunit">
    <text evidence="13">Homodimer which binds Holliday junction (HJ) DNA. The HJ becomes 2-fold symmetrical on binding to RuvC with unstacked arms; it has a different conformation from HJ DNA in complex with RuvA. In the full resolvosome a probable DNA-RuvA(4)-RuvB(12)-RuvC(2) complex forms which resolves the HJ.</text>
</comment>
<keyword evidence="3 13" id="KW-0540">Nuclease</keyword>
<keyword evidence="4 13" id="KW-0479">Metal-binding</keyword>
<dbReference type="InterPro" id="IPR020563">
    <property type="entry name" value="X-over_junc_endoDNase_Mg_BS"/>
</dbReference>
<dbReference type="GO" id="GO:0006310">
    <property type="term" value="P:DNA recombination"/>
    <property type="evidence" value="ECO:0007669"/>
    <property type="project" value="UniProtKB-UniRule"/>
</dbReference>
<keyword evidence="5 13" id="KW-0255">Endonuclease</keyword>
<dbReference type="GO" id="GO:0000287">
    <property type="term" value="F:magnesium ion binding"/>
    <property type="evidence" value="ECO:0007669"/>
    <property type="project" value="UniProtKB-UniRule"/>
</dbReference>
<feature type="binding site" evidence="13">
    <location>
        <position position="11"/>
    </location>
    <ligand>
        <name>Mg(2+)</name>
        <dbReference type="ChEBI" id="CHEBI:18420"/>
        <label>1</label>
    </ligand>
</feature>
<organism evidence="16 17">
    <name type="scientific">Agrococcus baldri</name>
    <dbReference type="NCBI Taxonomy" id="153730"/>
    <lineage>
        <taxon>Bacteria</taxon>
        <taxon>Bacillati</taxon>
        <taxon>Actinomycetota</taxon>
        <taxon>Actinomycetes</taxon>
        <taxon>Micrococcales</taxon>
        <taxon>Microbacteriaceae</taxon>
        <taxon>Agrococcus</taxon>
    </lineage>
</organism>
<keyword evidence="6 13" id="KW-0227">DNA damage</keyword>
<protein>
    <recommendedName>
        <fullName evidence="13 14">Crossover junction endodeoxyribonuclease RuvC</fullName>
        <ecNumber evidence="13 14">3.1.21.10</ecNumber>
    </recommendedName>
    <alternativeName>
        <fullName evidence="13">Holliday junction nuclease RuvC</fullName>
    </alternativeName>
    <alternativeName>
        <fullName evidence="13">Holliday junction resolvase RuvC</fullName>
    </alternativeName>
</protein>
<reference evidence="16 17" key="1">
    <citation type="submission" date="2019-07" db="EMBL/GenBank/DDBJ databases">
        <title>Whole genome shotgun sequence of Agrococcus baldri NBRC 103055.</title>
        <authorList>
            <person name="Hosoyama A."/>
            <person name="Uohara A."/>
            <person name="Ohji S."/>
            <person name="Ichikawa N."/>
        </authorList>
    </citation>
    <scope>NUCLEOTIDE SEQUENCE [LARGE SCALE GENOMIC DNA]</scope>
    <source>
        <strain evidence="16 17">NBRC 103055</strain>
    </source>
</reference>
<accession>A0AA87RM06</accession>
<dbReference type="Proteomes" id="UP000321749">
    <property type="component" value="Unassembled WGS sequence"/>
</dbReference>
<keyword evidence="2 13" id="KW-0963">Cytoplasm</keyword>
<feature type="compositionally biased region" description="Low complexity" evidence="15">
    <location>
        <begin position="173"/>
        <end position="194"/>
    </location>
</feature>
<feature type="binding site" evidence="13">
    <location>
        <position position="71"/>
    </location>
    <ligand>
        <name>Mg(2+)</name>
        <dbReference type="ChEBI" id="CHEBI:18420"/>
        <label>2</label>
    </ligand>
</feature>
<dbReference type="GO" id="GO:0048476">
    <property type="term" value="C:Holliday junction resolvase complex"/>
    <property type="evidence" value="ECO:0007669"/>
    <property type="project" value="UniProtKB-UniRule"/>
</dbReference>
<evidence type="ECO:0000256" key="3">
    <source>
        <dbReference type="ARBA" id="ARBA00022722"/>
    </source>
</evidence>
<evidence type="ECO:0000256" key="15">
    <source>
        <dbReference type="SAM" id="MobiDB-lite"/>
    </source>
</evidence>
<evidence type="ECO:0000256" key="5">
    <source>
        <dbReference type="ARBA" id="ARBA00022759"/>
    </source>
</evidence>
<keyword evidence="10 13" id="KW-0233">DNA recombination</keyword>
<comment type="subcellular location">
    <subcellularLocation>
        <location evidence="13">Cytoplasm</location>
    </subcellularLocation>
</comment>
<evidence type="ECO:0000256" key="7">
    <source>
        <dbReference type="ARBA" id="ARBA00022801"/>
    </source>
</evidence>
<dbReference type="PROSITE" id="PS01321">
    <property type="entry name" value="RUVC"/>
    <property type="match status" value="1"/>
</dbReference>